<dbReference type="AlphaFoldDB" id="A0A7X6RU16"/>
<comment type="caution">
    <text evidence="2">The sequence shown here is derived from an EMBL/GenBank/DDBJ whole genome shotgun (WGS) entry which is preliminary data.</text>
</comment>
<feature type="non-terminal residue" evidence="2">
    <location>
        <position position="274"/>
    </location>
</feature>
<sequence length="274" mass="29918">MPLDENMSDSSRDAIRALTGIEIPKASIAALGRASEVYAALDQRLGVLDDLFDLSRVHARRSFDGRTADHYERSLDQFTTGDNDYVGSARANSATMSQELFKARANVEYMHMMVIGQFIQLIAEIAWAIATAKFTFGASLKWIPIFKAIRSLAMRRILTWLLITVPSHQIISQIFASMDSIIQRIQIGRGTRHHKDHNLTRSAHIGATIEGALSAVFSAGLDGLFSKQLTNLFKNGLDNLNLLPDPPPLIRTGGDGPSGGPPTGPPIRDTPDGP</sequence>
<dbReference type="Proteomes" id="UP000553209">
    <property type="component" value="Unassembled WGS sequence"/>
</dbReference>
<dbReference type="RefSeq" id="WP_168444210.1">
    <property type="nucleotide sequence ID" value="NZ_JAAXPG010000047.1"/>
</dbReference>
<proteinExistence type="predicted"/>
<evidence type="ECO:0000256" key="1">
    <source>
        <dbReference type="SAM" id="MobiDB-lite"/>
    </source>
</evidence>
<dbReference type="EMBL" id="JAAXPG010000047">
    <property type="protein sequence ID" value="NKZ01892.1"/>
    <property type="molecule type" value="Genomic_DNA"/>
</dbReference>
<evidence type="ECO:0000313" key="3">
    <source>
        <dbReference type="Proteomes" id="UP000553209"/>
    </source>
</evidence>
<organism evidence="2 3">
    <name type="scientific">Nocardiopsis alborubida</name>
    <dbReference type="NCBI Taxonomy" id="146802"/>
    <lineage>
        <taxon>Bacteria</taxon>
        <taxon>Bacillati</taxon>
        <taxon>Actinomycetota</taxon>
        <taxon>Actinomycetes</taxon>
        <taxon>Streptosporangiales</taxon>
        <taxon>Nocardiopsidaceae</taxon>
        <taxon>Nocardiopsis</taxon>
    </lineage>
</organism>
<accession>A0A7X6RU16</accession>
<feature type="region of interest" description="Disordered" evidence="1">
    <location>
        <begin position="244"/>
        <end position="274"/>
    </location>
</feature>
<protein>
    <submittedName>
        <fullName evidence="2">Uncharacterized protein</fullName>
    </submittedName>
</protein>
<keyword evidence="3" id="KW-1185">Reference proteome</keyword>
<name>A0A7X6RU16_9ACTN</name>
<evidence type="ECO:0000313" key="2">
    <source>
        <dbReference type="EMBL" id="NKZ01892.1"/>
    </source>
</evidence>
<gene>
    <name evidence="2" type="ORF">HGB44_30130</name>
</gene>
<reference evidence="2 3" key="1">
    <citation type="submission" date="2020-04" db="EMBL/GenBank/DDBJ databases">
        <title>MicrobeNet Type strains.</title>
        <authorList>
            <person name="Nicholson A.C."/>
        </authorList>
    </citation>
    <scope>NUCLEOTIDE SEQUENCE [LARGE SCALE GENOMIC DNA]</scope>
    <source>
        <strain evidence="2 3">ATCC 23612</strain>
    </source>
</reference>